<name>A0A2P2K5V1_RHIMU</name>
<evidence type="ECO:0000256" key="1">
    <source>
        <dbReference type="SAM" id="MobiDB-lite"/>
    </source>
</evidence>
<feature type="compositionally biased region" description="Polar residues" evidence="1">
    <location>
        <begin position="1"/>
        <end position="13"/>
    </location>
</feature>
<evidence type="ECO:0000313" key="2">
    <source>
        <dbReference type="EMBL" id="MBX01043.1"/>
    </source>
</evidence>
<accession>A0A2P2K5V1</accession>
<dbReference type="GO" id="GO:0008233">
    <property type="term" value="F:peptidase activity"/>
    <property type="evidence" value="ECO:0007669"/>
    <property type="project" value="UniProtKB-KW"/>
</dbReference>
<reference evidence="2" key="1">
    <citation type="submission" date="2018-02" db="EMBL/GenBank/DDBJ databases">
        <title>Rhizophora mucronata_Transcriptome.</title>
        <authorList>
            <person name="Meera S.P."/>
            <person name="Sreeshan A."/>
            <person name="Augustine A."/>
        </authorList>
    </citation>
    <scope>NUCLEOTIDE SEQUENCE</scope>
    <source>
        <tissue evidence="2">Leaf</tissue>
    </source>
</reference>
<proteinExistence type="predicted"/>
<dbReference type="AlphaFoldDB" id="A0A2P2K5V1"/>
<dbReference type="GO" id="GO:0006508">
    <property type="term" value="P:proteolysis"/>
    <property type="evidence" value="ECO:0007669"/>
    <property type="project" value="UniProtKB-KW"/>
</dbReference>
<dbReference type="EMBL" id="GGEC01020559">
    <property type="protein sequence ID" value="MBX01043.1"/>
    <property type="molecule type" value="Transcribed_RNA"/>
</dbReference>
<feature type="region of interest" description="Disordered" evidence="1">
    <location>
        <begin position="1"/>
        <end position="36"/>
    </location>
</feature>
<protein>
    <submittedName>
        <fullName evidence="2">Prenyl-dependent CAAX protease</fullName>
    </submittedName>
</protein>
<keyword evidence="2" id="KW-0378">Hydrolase</keyword>
<keyword evidence="2" id="KW-0645">Protease</keyword>
<organism evidence="2">
    <name type="scientific">Rhizophora mucronata</name>
    <name type="common">Asiatic mangrove</name>
    <dbReference type="NCBI Taxonomy" id="61149"/>
    <lineage>
        <taxon>Eukaryota</taxon>
        <taxon>Viridiplantae</taxon>
        <taxon>Streptophyta</taxon>
        <taxon>Embryophyta</taxon>
        <taxon>Tracheophyta</taxon>
        <taxon>Spermatophyta</taxon>
        <taxon>Magnoliopsida</taxon>
        <taxon>eudicotyledons</taxon>
        <taxon>Gunneridae</taxon>
        <taxon>Pentapetalae</taxon>
        <taxon>rosids</taxon>
        <taxon>fabids</taxon>
        <taxon>Malpighiales</taxon>
        <taxon>Rhizophoraceae</taxon>
        <taxon>Rhizophora</taxon>
    </lineage>
</organism>
<sequence length="36" mass="3957">MPATTRTLFQSIPHSGKRAPRKKSSSLIPGRSETTM</sequence>
<feature type="compositionally biased region" description="Basic residues" evidence="1">
    <location>
        <begin position="15"/>
        <end position="24"/>
    </location>
</feature>